<gene>
    <name evidence="1" type="ORF">QFC20_003824</name>
</gene>
<evidence type="ECO:0000313" key="1">
    <source>
        <dbReference type="EMBL" id="KAJ9107099.1"/>
    </source>
</evidence>
<accession>A0ACC2W7C0</accession>
<evidence type="ECO:0000313" key="2">
    <source>
        <dbReference type="Proteomes" id="UP001230649"/>
    </source>
</evidence>
<sequence>MAMRTASTPPPPRDTTFADRCPTAPQQDVMSDRKFWRAKGRVSPAVSPIDDGIASRQYLNLLHWLPILIALQQVVLGYGGSRDRDETVLNGGRDVQDERGDPEAATASSSALNSVIHAASEIFLYWSYIKVPARIVIFTSTLPFAISLFATTTVRYAQWQRIATSLGTILLVGMHLVHSPKIDSYSSLHLVVALALRTLWLQPAWNQQLYDAWYDSYQRISTYMPPTDWMTGPFYRYGMQDTRAGRYAAMISRRIATPYFVATVAIYIIDGLTQWSKRWSFLTPNCWVLGVGVLALCALMAMLERVAGDEWQSGEESPRDPDDTDSTERTHQATLYNLGVRHCFAALAAMIIACATSDLIDIDGSSMTHQGGWSWNAITAFYMTAVTICWALPWAQQHAGAGGKSTYTEVGSLGTAEDGGHMKRGAGWWRVLLVAAAVPLLVGTTKHVVSGTTLGAVYDRMNLSRTPEAGLETFRHGNTSQTVLSTDLPTMDVVIAYYNEPTAEVHQLVSRIRSELTWARVRVIVYHKGIPGFGEGRGLVGQGEVDVKAVIQELARSTGADLVIPRRNIGRDMGVYLNHMTNFGWGSVNRWDELAQQTIFLQAQPHEMYLVWQKLRLLNPSVGFMSFGEYQLYANSIDLGNAWPFPELAIVWGKWFPDTPEMPTDPITITWNGEMVVSLERIRARGLEVWTDVRDVLVSEVGAPNHVGGFSWNAEEGCMQTAASTGIPTMRTGDVYIRGADSGYVTLNLRQYGANTAAFDPEGRLAKDHDEKILSEGW</sequence>
<organism evidence="1 2">
    <name type="scientific">Naganishia adeliensis</name>
    <dbReference type="NCBI Taxonomy" id="92952"/>
    <lineage>
        <taxon>Eukaryota</taxon>
        <taxon>Fungi</taxon>
        <taxon>Dikarya</taxon>
        <taxon>Basidiomycota</taxon>
        <taxon>Agaricomycotina</taxon>
        <taxon>Tremellomycetes</taxon>
        <taxon>Filobasidiales</taxon>
        <taxon>Filobasidiaceae</taxon>
        <taxon>Naganishia</taxon>
    </lineage>
</organism>
<name>A0ACC2W7C0_9TREE</name>
<protein>
    <submittedName>
        <fullName evidence="1">Uncharacterized protein</fullName>
    </submittedName>
</protein>
<dbReference type="EMBL" id="JASBWS010000038">
    <property type="protein sequence ID" value="KAJ9107099.1"/>
    <property type="molecule type" value="Genomic_DNA"/>
</dbReference>
<dbReference type="Proteomes" id="UP001230649">
    <property type="component" value="Unassembled WGS sequence"/>
</dbReference>
<proteinExistence type="predicted"/>
<reference evidence="1" key="1">
    <citation type="submission" date="2023-04" db="EMBL/GenBank/DDBJ databases">
        <title>Draft Genome sequencing of Naganishia species isolated from polar environments using Oxford Nanopore Technology.</title>
        <authorList>
            <person name="Leo P."/>
            <person name="Venkateswaran K."/>
        </authorList>
    </citation>
    <scope>NUCLEOTIDE SEQUENCE</scope>
    <source>
        <strain evidence="1">MNA-CCFEE 5262</strain>
    </source>
</reference>
<keyword evidence="2" id="KW-1185">Reference proteome</keyword>
<comment type="caution">
    <text evidence="1">The sequence shown here is derived from an EMBL/GenBank/DDBJ whole genome shotgun (WGS) entry which is preliminary data.</text>
</comment>